<dbReference type="PANTHER" id="PTHR37981">
    <property type="entry name" value="LIPASE 2"/>
    <property type="match status" value="1"/>
</dbReference>
<evidence type="ECO:0000256" key="3">
    <source>
        <dbReference type="SAM" id="MobiDB-lite"/>
    </source>
</evidence>
<evidence type="ECO:0000256" key="1">
    <source>
        <dbReference type="PIRSR" id="PIRSR637460-1"/>
    </source>
</evidence>
<keyword evidence="6" id="KW-1185">Reference proteome</keyword>
<proteinExistence type="predicted"/>
<dbReference type="STRING" id="287986.DV20_05270"/>
<evidence type="ECO:0000313" key="6">
    <source>
        <dbReference type="Proteomes" id="UP000027345"/>
    </source>
</evidence>
<evidence type="ECO:0000259" key="4">
    <source>
        <dbReference type="Pfam" id="PF13472"/>
    </source>
</evidence>
<dbReference type="InterPro" id="IPR013830">
    <property type="entry name" value="SGNH_hydro"/>
</dbReference>
<dbReference type="AlphaFoldDB" id="A0A066UG50"/>
<name>A0A066UG50_9PSEU</name>
<gene>
    <name evidence="5" type="ORF">DV20_05270</name>
</gene>
<sequence>MPYVALGDSYSSGEGVEPFEPSSNAGNNMCHRSNFAYSQLTSSNPKRASSLALGKFVACSGAETGQVLADDSTNGEQAQYKWLNASTKVVTITIGGNDIGFVPFGQACVLDACNFTSPAYATAVNNINNLLPSELETTYKKLLDTATGAKVYVLGYPQVAPVKVASDPMDIRCKYLYDSGYDSTGTIPKYWEDAQAARDVVTKLDAKIASVVSKVRGLKTDYQRLQYVDVNASGSPFAGHTVCADPGESYFNNLDQWVGHPAYALHPNARGQQAYADILAAVPVP</sequence>
<dbReference type="GO" id="GO:0019433">
    <property type="term" value="P:triglyceride catabolic process"/>
    <property type="evidence" value="ECO:0007669"/>
    <property type="project" value="TreeGrafter"/>
</dbReference>
<feature type="region of interest" description="Disordered" evidence="3">
    <location>
        <begin position="1"/>
        <end position="24"/>
    </location>
</feature>
<comment type="caution">
    <text evidence="5">The sequence shown here is derived from an EMBL/GenBank/DDBJ whole genome shotgun (WGS) entry which is preliminary data.</text>
</comment>
<evidence type="ECO:0000313" key="5">
    <source>
        <dbReference type="EMBL" id="KDN23129.1"/>
    </source>
</evidence>
<feature type="active site" description="Nucleophile" evidence="1">
    <location>
        <position position="9"/>
    </location>
</feature>
<evidence type="ECO:0000256" key="2">
    <source>
        <dbReference type="PIRSR" id="PIRSR637460-2"/>
    </source>
</evidence>
<dbReference type="Pfam" id="PF13472">
    <property type="entry name" value="Lipase_GDSL_2"/>
    <property type="match status" value="1"/>
</dbReference>
<dbReference type="PANTHER" id="PTHR37981:SF1">
    <property type="entry name" value="SGNH HYDROLASE-TYPE ESTERASE DOMAIN-CONTAINING PROTEIN"/>
    <property type="match status" value="1"/>
</dbReference>
<dbReference type="InterPro" id="IPR037460">
    <property type="entry name" value="SEST-like"/>
</dbReference>
<feature type="active site" evidence="1">
    <location>
        <position position="266"/>
    </location>
</feature>
<dbReference type="GO" id="GO:0004806">
    <property type="term" value="F:triacylglycerol lipase activity"/>
    <property type="evidence" value="ECO:0007669"/>
    <property type="project" value="TreeGrafter"/>
</dbReference>
<dbReference type="Gene3D" id="3.40.50.1110">
    <property type="entry name" value="SGNH hydrolase"/>
    <property type="match status" value="1"/>
</dbReference>
<dbReference type="eggNOG" id="COG2755">
    <property type="taxonomic scope" value="Bacteria"/>
</dbReference>
<reference evidence="5 6" key="1">
    <citation type="submission" date="2014-05" db="EMBL/GenBank/DDBJ databases">
        <title>Draft genome sequence of Amycolatopsis rifamycinica DSM 46095.</title>
        <authorList>
            <person name="Lal R."/>
            <person name="Saxena A."/>
            <person name="Kumari R."/>
            <person name="Mukherjee U."/>
            <person name="Singh P."/>
            <person name="Sangwan N."/>
            <person name="Mahato N.K."/>
        </authorList>
    </citation>
    <scope>NUCLEOTIDE SEQUENCE [LARGE SCALE GENOMIC DNA]</scope>
    <source>
        <strain evidence="5 6">DSM 46095</strain>
    </source>
</reference>
<dbReference type="Proteomes" id="UP000027345">
    <property type="component" value="Unassembled WGS sequence"/>
</dbReference>
<accession>A0A066UG50</accession>
<feature type="disulfide bond" evidence="2">
    <location>
        <begin position="173"/>
        <end position="243"/>
    </location>
</feature>
<dbReference type="CDD" id="cd01823">
    <property type="entry name" value="SEST_like"/>
    <property type="match status" value="1"/>
</dbReference>
<feature type="disulfide bond" evidence="2">
    <location>
        <begin position="30"/>
        <end position="59"/>
    </location>
</feature>
<protein>
    <recommendedName>
        <fullName evidence="4">SGNH hydrolase-type esterase domain-containing protein</fullName>
    </recommendedName>
</protein>
<feature type="domain" description="SGNH hydrolase-type esterase" evidence="4">
    <location>
        <begin position="5"/>
        <end position="274"/>
    </location>
</feature>
<dbReference type="SUPFAM" id="SSF52266">
    <property type="entry name" value="SGNH hydrolase"/>
    <property type="match status" value="1"/>
</dbReference>
<keyword evidence="2" id="KW-1015">Disulfide bond</keyword>
<organism evidence="5 6">
    <name type="scientific">Amycolatopsis rifamycinica</name>
    <dbReference type="NCBI Taxonomy" id="287986"/>
    <lineage>
        <taxon>Bacteria</taxon>
        <taxon>Bacillati</taxon>
        <taxon>Actinomycetota</taxon>
        <taxon>Actinomycetes</taxon>
        <taxon>Pseudonocardiales</taxon>
        <taxon>Pseudonocardiaceae</taxon>
        <taxon>Amycolatopsis</taxon>
    </lineage>
</organism>
<dbReference type="EMBL" id="JMQI01000011">
    <property type="protein sequence ID" value="KDN23129.1"/>
    <property type="molecule type" value="Genomic_DNA"/>
</dbReference>
<dbReference type="InterPro" id="IPR036514">
    <property type="entry name" value="SGNH_hydro_sf"/>
</dbReference>